<evidence type="ECO:0000313" key="8">
    <source>
        <dbReference type="EMBL" id="KAH0572289.1"/>
    </source>
</evidence>
<dbReference type="InterPro" id="IPR036038">
    <property type="entry name" value="Aminotransferase-like"/>
</dbReference>
<dbReference type="NCBIfam" id="NF009897">
    <property type="entry name" value="PRK13357.1"/>
    <property type="match status" value="1"/>
</dbReference>
<keyword evidence="9" id="KW-1185">Reference proteome</keyword>
<comment type="similarity">
    <text evidence="2">Belongs to the class-IV pyridoxal-phosphate-dependent aminotransferase family.</text>
</comment>
<evidence type="ECO:0000256" key="4">
    <source>
        <dbReference type="ARBA" id="ARBA00022679"/>
    </source>
</evidence>
<comment type="cofactor">
    <cofactor evidence="1">
        <name>pyridoxal 5'-phosphate</name>
        <dbReference type="ChEBI" id="CHEBI:597326"/>
    </cofactor>
</comment>
<evidence type="ECO:0000256" key="6">
    <source>
        <dbReference type="PIRSR" id="PIRSR006468-1"/>
    </source>
</evidence>
<dbReference type="GO" id="GO:0004084">
    <property type="term" value="F:branched-chain-amino-acid transaminase activity"/>
    <property type="evidence" value="ECO:0007669"/>
    <property type="project" value="InterPro"/>
</dbReference>
<accession>V6LKZ7</accession>
<dbReference type="VEuPathDB" id="GiardiaDB:SS50377_26499"/>
<dbReference type="EMBL" id="KI546170">
    <property type="protein sequence ID" value="EST41354.1"/>
    <property type="molecule type" value="Genomic_DNA"/>
</dbReference>
<keyword evidence="5" id="KW-0663">Pyridoxal phosphate</keyword>
<feature type="modified residue" description="N6-(pyridoxal phosphate)lysine" evidence="6">
    <location>
        <position position="197"/>
    </location>
</feature>
<dbReference type="OrthoDB" id="409992at2759"/>
<name>V6LKZ7_9EUKA</name>
<dbReference type="InterPro" id="IPR001544">
    <property type="entry name" value="Aminotrans_IV"/>
</dbReference>
<dbReference type="Gene3D" id="3.30.470.10">
    <property type="match status" value="1"/>
</dbReference>
<dbReference type="PIRSF" id="PIRSF006468">
    <property type="entry name" value="BCAT1"/>
    <property type="match status" value="1"/>
</dbReference>
<reference evidence="7 8" key="1">
    <citation type="journal article" date="2014" name="PLoS Genet.">
        <title>The Genome of Spironucleus salmonicida Highlights a Fish Pathogen Adapted to Fluctuating Environments.</title>
        <authorList>
            <person name="Xu F."/>
            <person name="Jerlstrom-Hultqvist J."/>
            <person name="Einarsson E."/>
            <person name="Astvaldsson A."/>
            <person name="Svard S.G."/>
            <person name="Andersson J.O."/>
        </authorList>
    </citation>
    <scope>NUCLEOTIDE SEQUENCE</scope>
    <source>
        <strain evidence="8">ATCC 50377</strain>
    </source>
</reference>
<evidence type="ECO:0000256" key="5">
    <source>
        <dbReference type="ARBA" id="ARBA00022898"/>
    </source>
</evidence>
<evidence type="ECO:0000256" key="1">
    <source>
        <dbReference type="ARBA" id="ARBA00001933"/>
    </source>
</evidence>
<dbReference type="InterPro" id="IPR033939">
    <property type="entry name" value="BCAT_family"/>
</dbReference>
<evidence type="ECO:0000313" key="7">
    <source>
        <dbReference type="EMBL" id="EST41354.1"/>
    </source>
</evidence>
<organism evidence="7">
    <name type="scientific">Spironucleus salmonicida</name>
    <dbReference type="NCBI Taxonomy" id="348837"/>
    <lineage>
        <taxon>Eukaryota</taxon>
        <taxon>Metamonada</taxon>
        <taxon>Diplomonadida</taxon>
        <taxon>Hexamitidae</taxon>
        <taxon>Hexamitinae</taxon>
        <taxon>Spironucleus</taxon>
    </lineage>
</organism>
<dbReference type="PANTHER" id="PTHR42825">
    <property type="entry name" value="AMINO ACID AMINOTRANSFERASE"/>
    <property type="match status" value="1"/>
</dbReference>
<dbReference type="AlphaFoldDB" id="V6LKZ7"/>
<evidence type="ECO:0000313" key="9">
    <source>
        <dbReference type="Proteomes" id="UP000018208"/>
    </source>
</evidence>
<dbReference type="GO" id="GO:0009081">
    <property type="term" value="P:branched-chain amino acid metabolic process"/>
    <property type="evidence" value="ECO:0007669"/>
    <property type="project" value="InterPro"/>
</dbReference>
<dbReference type="Proteomes" id="UP000018208">
    <property type="component" value="Unassembled WGS sequence"/>
</dbReference>
<dbReference type="InterPro" id="IPR005786">
    <property type="entry name" value="B_amino_transII"/>
</dbReference>
<reference evidence="8" key="2">
    <citation type="submission" date="2020-12" db="EMBL/GenBank/DDBJ databases">
        <title>New Spironucleus salmonicida genome in near-complete chromosomes.</title>
        <authorList>
            <person name="Xu F."/>
            <person name="Kurt Z."/>
            <person name="Jimenez-Gonzalez A."/>
            <person name="Astvaldsson A."/>
            <person name="Andersson J.O."/>
            <person name="Svard S.G."/>
        </authorList>
    </citation>
    <scope>NUCLEOTIDE SEQUENCE</scope>
    <source>
        <strain evidence="8">ATCC 50377</strain>
    </source>
</reference>
<gene>
    <name evidence="7" type="ORF">SS50377_19068</name>
    <name evidence="8" type="ORF">SS50377_26499</name>
</gene>
<dbReference type="NCBIfam" id="TIGR01123">
    <property type="entry name" value="ilvE_II"/>
    <property type="match status" value="1"/>
</dbReference>
<dbReference type="Pfam" id="PF01063">
    <property type="entry name" value="Aminotran_4"/>
    <property type="match status" value="1"/>
</dbReference>
<sequence>MQRVKEITVPFVQASNPKDIDFASLGFQYTQTRSFVMYSYANGCWDKGVLVENPNIPTHIATQAFHYGQAVFEGLKAFRMESGQISCFRPQENAKRLIQSCDRLVMQSPTVEMFMEGVDTLIKDNIDYVPSAPGSLYIRPFVFGSSAQLGVAPSKEYKFILFCAPVGAYYKGGLTGVSTRVVTDFDRAATRGTGMCKCAGNYAASLLPHMQSLKVGYPVELYLDAKTNSLVEEFATSNFFGIKKQGDKIIYCTPQSQSVLQSITNLTLREIAEKMLGWTISREDIYINQVDQFEEVGACGTAVVCVPIKEIVYQDKVFTFKVVGEHTQKLYDMMTGIQSGKVEDKFAWNHIIQ</sequence>
<dbReference type="PANTHER" id="PTHR42825:SF2">
    <property type="entry name" value="BRANCHED-CHAIN-AMINO-ACID AMINOTRANSFERASE 3, CHLOROPLASTIC-RELATED"/>
    <property type="match status" value="1"/>
</dbReference>
<evidence type="ECO:0000256" key="2">
    <source>
        <dbReference type="ARBA" id="ARBA00009320"/>
    </source>
</evidence>
<dbReference type="Gene3D" id="3.20.10.10">
    <property type="entry name" value="D-amino Acid Aminotransferase, subunit A, domain 2"/>
    <property type="match status" value="1"/>
</dbReference>
<dbReference type="InterPro" id="IPR043131">
    <property type="entry name" value="BCAT-like_N"/>
</dbReference>
<evidence type="ECO:0000256" key="3">
    <source>
        <dbReference type="ARBA" id="ARBA00022576"/>
    </source>
</evidence>
<protein>
    <submittedName>
        <fullName evidence="7">Branched-chain amino acid aminotransferase</fullName>
    </submittedName>
</protein>
<dbReference type="InterPro" id="IPR043132">
    <property type="entry name" value="BCAT-like_C"/>
</dbReference>
<dbReference type="CDD" id="cd01557">
    <property type="entry name" value="BCAT_beta_family"/>
    <property type="match status" value="1"/>
</dbReference>
<keyword evidence="4 7" id="KW-0808">Transferase</keyword>
<dbReference type="EMBL" id="AUWU02000006">
    <property type="protein sequence ID" value="KAH0572289.1"/>
    <property type="molecule type" value="Genomic_DNA"/>
</dbReference>
<keyword evidence="3 7" id="KW-0032">Aminotransferase</keyword>
<dbReference type="SUPFAM" id="SSF56752">
    <property type="entry name" value="D-aminoacid aminotransferase-like PLP-dependent enzymes"/>
    <property type="match status" value="1"/>
</dbReference>
<proteinExistence type="inferred from homology"/>